<dbReference type="SUPFAM" id="SSF55811">
    <property type="entry name" value="Nudix"/>
    <property type="match status" value="1"/>
</dbReference>
<gene>
    <name evidence="4" type="ORF">EPA93_05745</name>
</gene>
<name>A0A4P6JKN4_KTERU</name>
<dbReference type="InterPro" id="IPR015797">
    <property type="entry name" value="NUDIX_hydrolase-like_dom_sf"/>
</dbReference>
<keyword evidence="5" id="KW-1185">Reference proteome</keyword>
<keyword evidence="2" id="KW-0378">Hydrolase</keyword>
<evidence type="ECO:0000256" key="1">
    <source>
        <dbReference type="ARBA" id="ARBA00001946"/>
    </source>
</evidence>
<feature type="domain" description="Nudix hydrolase" evidence="3">
    <location>
        <begin position="2"/>
        <end position="133"/>
    </location>
</feature>
<evidence type="ECO:0000256" key="2">
    <source>
        <dbReference type="ARBA" id="ARBA00022801"/>
    </source>
</evidence>
<dbReference type="PANTHER" id="PTHR43046:SF2">
    <property type="entry name" value="8-OXO-DGTP DIPHOSPHATASE-RELATED"/>
    <property type="match status" value="1"/>
</dbReference>
<dbReference type="Pfam" id="PF00293">
    <property type="entry name" value="NUDIX"/>
    <property type="match status" value="1"/>
</dbReference>
<dbReference type="PANTHER" id="PTHR43046">
    <property type="entry name" value="GDP-MANNOSE MANNOSYL HYDROLASE"/>
    <property type="match status" value="1"/>
</dbReference>
<dbReference type="OrthoDB" id="9787476at2"/>
<evidence type="ECO:0000313" key="5">
    <source>
        <dbReference type="Proteomes" id="UP000290365"/>
    </source>
</evidence>
<comment type="cofactor">
    <cofactor evidence="1">
        <name>Mg(2+)</name>
        <dbReference type="ChEBI" id="CHEBI:18420"/>
    </cofactor>
</comment>
<dbReference type="InterPro" id="IPR000086">
    <property type="entry name" value="NUDIX_hydrolase_dom"/>
</dbReference>
<dbReference type="Gene3D" id="3.90.79.10">
    <property type="entry name" value="Nucleoside Triphosphate Pyrophosphohydrolase"/>
    <property type="match status" value="1"/>
</dbReference>
<reference evidence="4 5" key="1">
    <citation type="submission" date="2019-01" db="EMBL/GenBank/DDBJ databases">
        <title>Ktedonosporobacter rubrisoli SCAWS-G2.</title>
        <authorList>
            <person name="Huang Y."/>
            <person name="Yan B."/>
        </authorList>
    </citation>
    <scope>NUCLEOTIDE SEQUENCE [LARGE SCALE GENOMIC DNA]</scope>
    <source>
        <strain evidence="4 5">SCAWS-G2</strain>
    </source>
</reference>
<dbReference type="GO" id="GO:0016787">
    <property type="term" value="F:hydrolase activity"/>
    <property type="evidence" value="ECO:0007669"/>
    <property type="project" value="UniProtKB-KW"/>
</dbReference>
<protein>
    <submittedName>
        <fullName evidence="4">NUDIX domain-containing protein</fullName>
    </submittedName>
</protein>
<dbReference type="EMBL" id="CP035758">
    <property type="protein sequence ID" value="QBD75532.1"/>
    <property type="molecule type" value="Genomic_DNA"/>
</dbReference>
<organism evidence="4 5">
    <name type="scientific">Ktedonosporobacter rubrisoli</name>
    <dbReference type="NCBI Taxonomy" id="2509675"/>
    <lineage>
        <taxon>Bacteria</taxon>
        <taxon>Bacillati</taxon>
        <taxon>Chloroflexota</taxon>
        <taxon>Ktedonobacteria</taxon>
        <taxon>Ktedonobacterales</taxon>
        <taxon>Ktedonosporobacteraceae</taxon>
        <taxon>Ktedonosporobacter</taxon>
    </lineage>
</organism>
<dbReference type="AlphaFoldDB" id="A0A4P6JKN4"/>
<evidence type="ECO:0000259" key="3">
    <source>
        <dbReference type="PROSITE" id="PS51462"/>
    </source>
</evidence>
<dbReference type="PROSITE" id="PS51462">
    <property type="entry name" value="NUDIX"/>
    <property type="match status" value="1"/>
</dbReference>
<sequence>MHTIHTVGLAIFQDARLLLVRKRNTMKFMLPGGKIDPGESETECIVREIYEELQSHVQLETLRFLGNYTDLAANELDAMVTMKLYTGQITNPPQPSREIEEIYWFDRGQHNGGISIAPLLDNQILPYLIATHYLS</sequence>
<dbReference type="CDD" id="cd04690">
    <property type="entry name" value="NUDIX_Hydrolase"/>
    <property type="match status" value="1"/>
</dbReference>
<proteinExistence type="predicted"/>
<dbReference type="RefSeq" id="WP_129886130.1">
    <property type="nucleotide sequence ID" value="NZ_CP035758.1"/>
</dbReference>
<dbReference type="Proteomes" id="UP000290365">
    <property type="component" value="Chromosome"/>
</dbReference>
<evidence type="ECO:0000313" key="4">
    <source>
        <dbReference type="EMBL" id="QBD75532.1"/>
    </source>
</evidence>
<accession>A0A4P6JKN4</accession>
<dbReference type="KEGG" id="kbs:EPA93_05745"/>